<dbReference type="EMBL" id="JAKFHA010000010">
    <property type="protein sequence ID" value="MCF2529359.1"/>
    <property type="molecule type" value="Genomic_DNA"/>
</dbReference>
<dbReference type="SUPFAM" id="SSF48452">
    <property type="entry name" value="TPR-like"/>
    <property type="match status" value="1"/>
</dbReference>
<dbReference type="AlphaFoldDB" id="A0AA41Q2S3"/>
<dbReference type="InterPro" id="IPR011990">
    <property type="entry name" value="TPR-like_helical_dom_sf"/>
</dbReference>
<dbReference type="RefSeq" id="WP_235053605.1">
    <property type="nucleotide sequence ID" value="NZ_JAKFHA010000010.1"/>
</dbReference>
<name>A0AA41Q2S3_9ACTN</name>
<evidence type="ECO:0000313" key="2">
    <source>
        <dbReference type="Proteomes" id="UP001165378"/>
    </source>
</evidence>
<sequence length="126" mass="14027">MTTQMSGMTVENYRWAQELVDARDPLGALKLIEPHLAAEQDNLSVQLLAAQAYFGSAQLRRAEATLRRVIDLDPRDAWALHALGRTLERASRADEAGPYLRLAAAMCPEPEYITAAWRHTPAPTQD</sequence>
<dbReference type="Pfam" id="PF14559">
    <property type="entry name" value="TPR_19"/>
    <property type="match status" value="1"/>
</dbReference>
<dbReference type="Proteomes" id="UP001165378">
    <property type="component" value="Unassembled WGS sequence"/>
</dbReference>
<accession>A0AA41Q2S3</accession>
<reference evidence="1" key="1">
    <citation type="submission" date="2022-01" db="EMBL/GenBank/DDBJ databases">
        <title>Genome-Based Taxonomic Classification of the Phylum Actinobacteria.</title>
        <authorList>
            <person name="Gao Y."/>
        </authorList>
    </citation>
    <scope>NUCLEOTIDE SEQUENCE</scope>
    <source>
        <strain evidence="1">KLBMP 8922</strain>
    </source>
</reference>
<comment type="caution">
    <text evidence="1">The sequence shown here is derived from an EMBL/GenBank/DDBJ whole genome shotgun (WGS) entry which is preliminary data.</text>
</comment>
<organism evidence="1 2">
    <name type="scientific">Yinghuangia soli</name>
    <dbReference type="NCBI Taxonomy" id="2908204"/>
    <lineage>
        <taxon>Bacteria</taxon>
        <taxon>Bacillati</taxon>
        <taxon>Actinomycetota</taxon>
        <taxon>Actinomycetes</taxon>
        <taxon>Kitasatosporales</taxon>
        <taxon>Streptomycetaceae</taxon>
        <taxon>Yinghuangia</taxon>
    </lineage>
</organism>
<proteinExistence type="predicted"/>
<gene>
    <name evidence="1" type="ORF">LZ495_19365</name>
</gene>
<keyword evidence="2" id="KW-1185">Reference proteome</keyword>
<evidence type="ECO:0000313" key="1">
    <source>
        <dbReference type="EMBL" id="MCF2529359.1"/>
    </source>
</evidence>
<dbReference type="Gene3D" id="1.25.40.10">
    <property type="entry name" value="Tetratricopeptide repeat domain"/>
    <property type="match status" value="1"/>
</dbReference>
<protein>
    <submittedName>
        <fullName evidence="1">Tetratricopeptide repeat protein</fullName>
    </submittedName>
</protein>